<dbReference type="EMBL" id="SOCE01000001">
    <property type="protein sequence ID" value="TDU88609.1"/>
    <property type="molecule type" value="Genomic_DNA"/>
</dbReference>
<keyword evidence="5" id="KW-1185">Reference proteome</keyword>
<dbReference type="GO" id="GO:0003677">
    <property type="term" value="F:DNA binding"/>
    <property type="evidence" value="ECO:0007669"/>
    <property type="project" value="UniProtKB-UniRule"/>
</dbReference>
<dbReference type="InterPro" id="IPR036271">
    <property type="entry name" value="Tet_transcr_reg_TetR-rel_C_sf"/>
</dbReference>
<evidence type="ECO:0000256" key="2">
    <source>
        <dbReference type="PROSITE-ProRule" id="PRU00335"/>
    </source>
</evidence>
<organism evidence="4 5">
    <name type="scientific">Kribbella voronezhensis</name>
    <dbReference type="NCBI Taxonomy" id="2512212"/>
    <lineage>
        <taxon>Bacteria</taxon>
        <taxon>Bacillati</taxon>
        <taxon>Actinomycetota</taxon>
        <taxon>Actinomycetes</taxon>
        <taxon>Propionibacteriales</taxon>
        <taxon>Kribbellaceae</taxon>
        <taxon>Kribbella</taxon>
    </lineage>
</organism>
<name>A0A4R7TAE2_9ACTN</name>
<dbReference type="Proteomes" id="UP000295151">
    <property type="component" value="Unassembled WGS sequence"/>
</dbReference>
<feature type="DNA-binding region" description="H-T-H motif" evidence="2">
    <location>
        <begin position="38"/>
        <end position="57"/>
    </location>
</feature>
<dbReference type="GO" id="GO:0006355">
    <property type="term" value="P:regulation of DNA-templated transcription"/>
    <property type="evidence" value="ECO:0007669"/>
    <property type="project" value="UniProtKB-ARBA"/>
</dbReference>
<dbReference type="InterPro" id="IPR050109">
    <property type="entry name" value="HTH-type_TetR-like_transc_reg"/>
</dbReference>
<dbReference type="PANTHER" id="PTHR30328:SF54">
    <property type="entry name" value="HTH-TYPE TRANSCRIPTIONAL REPRESSOR SCO4008"/>
    <property type="match status" value="1"/>
</dbReference>
<reference evidence="4 5" key="1">
    <citation type="submission" date="2019-03" db="EMBL/GenBank/DDBJ databases">
        <title>Genomic Encyclopedia of Type Strains, Phase III (KMG-III): the genomes of soil and plant-associated and newly described type strains.</title>
        <authorList>
            <person name="Whitman W."/>
        </authorList>
    </citation>
    <scope>NUCLEOTIDE SEQUENCE [LARGE SCALE GENOMIC DNA]</scope>
    <source>
        <strain evidence="4 5">VKM Ac-2575</strain>
    </source>
</reference>
<accession>A0A4R7TAE2</accession>
<protein>
    <submittedName>
        <fullName evidence="4">TetR family transcriptional regulator</fullName>
    </submittedName>
</protein>
<evidence type="ECO:0000256" key="1">
    <source>
        <dbReference type="ARBA" id="ARBA00023125"/>
    </source>
</evidence>
<proteinExistence type="predicted"/>
<dbReference type="PROSITE" id="PS50977">
    <property type="entry name" value="HTH_TETR_2"/>
    <property type="match status" value="1"/>
</dbReference>
<comment type="caution">
    <text evidence="4">The sequence shown here is derived from an EMBL/GenBank/DDBJ whole genome shotgun (WGS) entry which is preliminary data.</text>
</comment>
<dbReference type="PANTHER" id="PTHR30328">
    <property type="entry name" value="TRANSCRIPTIONAL REPRESSOR"/>
    <property type="match status" value="1"/>
</dbReference>
<dbReference type="AlphaFoldDB" id="A0A4R7TAE2"/>
<dbReference type="SUPFAM" id="SSF46689">
    <property type="entry name" value="Homeodomain-like"/>
    <property type="match status" value="1"/>
</dbReference>
<sequence>MHRSPAPGERQRDAERTRQQLMDAAVIEFAAHGFGGARVSEIATRAGVNKQLISYYFGGKLGLYQAISARWRAGEQTVTESASTLPEIVAAYARASLAQPDLARLLIRQGVDQEAVEADREAQTARFQAMLTDFRSRQKQGELAADLDPAYVGLALFALSAAPVTFPQIAQALGLDPSAPDFADEYAEQLSRIVGRLSDR</sequence>
<keyword evidence="1 2" id="KW-0238">DNA-binding</keyword>
<dbReference type="InterPro" id="IPR001647">
    <property type="entry name" value="HTH_TetR"/>
</dbReference>
<gene>
    <name evidence="4" type="ORF">EV138_2155</name>
</gene>
<evidence type="ECO:0000259" key="3">
    <source>
        <dbReference type="PROSITE" id="PS50977"/>
    </source>
</evidence>
<feature type="domain" description="HTH tetR-type" evidence="3">
    <location>
        <begin position="15"/>
        <end position="75"/>
    </location>
</feature>
<dbReference type="Pfam" id="PF00440">
    <property type="entry name" value="TetR_N"/>
    <property type="match status" value="1"/>
</dbReference>
<dbReference type="InterPro" id="IPR009057">
    <property type="entry name" value="Homeodomain-like_sf"/>
</dbReference>
<evidence type="ECO:0000313" key="4">
    <source>
        <dbReference type="EMBL" id="TDU88609.1"/>
    </source>
</evidence>
<dbReference type="SUPFAM" id="SSF48498">
    <property type="entry name" value="Tetracyclin repressor-like, C-terminal domain"/>
    <property type="match status" value="1"/>
</dbReference>
<evidence type="ECO:0000313" key="5">
    <source>
        <dbReference type="Proteomes" id="UP000295151"/>
    </source>
</evidence>
<dbReference type="Gene3D" id="1.10.357.10">
    <property type="entry name" value="Tetracycline Repressor, domain 2"/>
    <property type="match status" value="1"/>
</dbReference>